<reference evidence="12 13" key="1">
    <citation type="submission" date="2006-10" db="EMBL/GenBank/DDBJ databases">
        <title>Complete sequence of chromosome of Pelobacter propionicus DSM 2379.</title>
        <authorList>
            <consortium name="US DOE Joint Genome Institute"/>
            <person name="Copeland A."/>
            <person name="Lucas S."/>
            <person name="Lapidus A."/>
            <person name="Barry K."/>
            <person name="Detter J.C."/>
            <person name="Glavina del Rio T."/>
            <person name="Hammon N."/>
            <person name="Israni S."/>
            <person name="Dalin E."/>
            <person name="Tice H."/>
            <person name="Pitluck S."/>
            <person name="Saunders E."/>
            <person name="Brettin T."/>
            <person name="Bruce D."/>
            <person name="Han C."/>
            <person name="Tapia R."/>
            <person name="Schmutz J."/>
            <person name="Larimer F."/>
            <person name="Land M."/>
            <person name="Hauser L."/>
            <person name="Kyrpides N."/>
            <person name="Kim E."/>
            <person name="Lovley D."/>
            <person name="Richardson P."/>
        </authorList>
    </citation>
    <scope>NUCLEOTIDE SEQUENCE [LARGE SCALE GENOMIC DNA]</scope>
    <source>
        <strain evidence="13">DSM 2379 / NBRC 103807 / OttBd1</strain>
    </source>
</reference>
<dbReference type="InterPro" id="IPR036097">
    <property type="entry name" value="HisK_dim/P_sf"/>
</dbReference>
<dbReference type="GO" id="GO:0000155">
    <property type="term" value="F:phosphorelay sensor kinase activity"/>
    <property type="evidence" value="ECO:0007669"/>
    <property type="project" value="InterPro"/>
</dbReference>
<dbReference type="InterPro" id="IPR035965">
    <property type="entry name" value="PAS-like_dom_sf"/>
</dbReference>
<dbReference type="InterPro" id="IPR050351">
    <property type="entry name" value="BphY/WalK/GraS-like"/>
</dbReference>
<dbReference type="Gene3D" id="1.10.287.130">
    <property type="match status" value="1"/>
</dbReference>
<evidence type="ECO:0000259" key="9">
    <source>
        <dbReference type="PROSITE" id="PS50109"/>
    </source>
</evidence>
<dbReference type="SMART" id="SM00388">
    <property type="entry name" value="HisKA"/>
    <property type="match status" value="1"/>
</dbReference>
<dbReference type="InterPro" id="IPR036890">
    <property type="entry name" value="HATPase_C_sf"/>
</dbReference>
<dbReference type="Pfam" id="PF02518">
    <property type="entry name" value="HATPase_c"/>
    <property type="match status" value="1"/>
</dbReference>
<dbReference type="Gene3D" id="3.30.565.10">
    <property type="entry name" value="Histidine kinase-like ATPase, C-terminal domain"/>
    <property type="match status" value="1"/>
</dbReference>
<dbReference type="Proteomes" id="UP000006732">
    <property type="component" value="Chromosome"/>
</dbReference>
<dbReference type="HOGENOM" id="CLU_000445_114_71_7"/>
<dbReference type="FunFam" id="1.10.287.130:FF:000070">
    <property type="entry name" value="Histidine kinase sensor protein"/>
    <property type="match status" value="1"/>
</dbReference>
<evidence type="ECO:0000313" key="12">
    <source>
        <dbReference type="EMBL" id="ABL00610.1"/>
    </source>
</evidence>
<keyword evidence="5 12" id="KW-0418">Kinase</keyword>
<dbReference type="InterPro" id="IPR004358">
    <property type="entry name" value="Sig_transdc_His_kin-like_C"/>
</dbReference>
<feature type="domain" description="Histidine kinase" evidence="9">
    <location>
        <begin position="346"/>
        <end position="556"/>
    </location>
</feature>
<dbReference type="Gene3D" id="3.30.450.20">
    <property type="entry name" value="PAS domain"/>
    <property type="match status" value="1"/>
</dbReference>
<sequence length="556" mass="61050">MAYLTPSIAPDTGLFVPHKTPGGKHAAGTVPRGDVLTRQSSGVELKVTCVPPGAWRIAASRPGRGGGRAGSLHSGGSPMKRENGCPEIVIVDGGADSPGSLAELLVEHGYGVVTVGDWRQALITAGDDVPGHVVISRACLEKLEDELTGELKRENQQLREENARGREVEAALREEDEQLCTILLGYPIPQFVIDGNHRVVYWNRAMEAYSGIASCDVVGTDRQWSAFYPSARPCLADLLVDDGEDGLAAWYGDRVTRSGLLPDCYECTDFFPDQSGGGRWLHFITIKMKDVNGVTIGAIETLNDITDRKLAEQELHKAYNELDERVKARTRDLEAANRELESFAYSVSHDLRQPLRAIDGFSQALLEEYNDRLDDEGREYLGRLRAGSQRMGILIDNILRLSRLSREEMHYQTVDLSAIAAEIAEELKGADPDRQGDFVIAPGLTVHGDPALLRIALQNLLANAWKFSSQKDRARVEFGTREVEGERAFHVSDNGAGFDMTYGDKLFGVFQRLHGAKEFPGTGIGLAIVQRVIHRHGGRVWAEAEVGKGASFYFVL</sequence>
<dbReference type="Pfam" id="PF00512">
    <property type="entry name" value="HisKA"/>
    <property type="match status" value="1"/>
</dbReference>
<dbReference type="GO" id="GO:0000156">
    <property type="term" value="F:phosphorelay response regulator activity"/>
    <property type="evidence" value="ECO:0007669"/>
    <property type="project" value="TreeGrafter"/>
</dbReference>
<dbReference type="STRING" id="338966.Ppro_3012"/>
<dbReference type="GO" id="GO:0007234">
    <property type="term" value="P:osmosensory signaling via phosphorelay pathway"/>
    <property type="evidence" value="ECO:0007669"/>
    <property type="project" value="TreeGrafter"/>
</dbReference>
<feature type="coiled-coil region" evidence="7">
    <location>
        <begin position="137"/>
        <end position="178"/>
    </location>
</feature>
<dbReference type="eggNOG" id="COG4251">
    <property type="taxonomic scope" value="Bacteria"/>
</dbReference>
<feature type="region of interest" description="Disordered" evidence="8">
    <location>
        <begin position="12"/>
        <end position="32"/>
    </location>
</feature>
<keyword evidence="3" id="KW-0597">Phosphoprotein</keyword>
<dbReference type="EMBL" id="CP000482">
    <property type="protein sequence ID" value="ABL00610.1"/>
    <property type="molecule type" value="Genomic_DNA"/>
</dbReference>
<evidence type="ECO:0000256" key="7">
    <source>
        <dbReference type="SAM" id="Coils"/>
    </source>
</evidence>
<evidence type="ECO:0000256" key="1">
    <source>
        <dbReference type="ARBA" id="ARBA00000085"/>
    </source>
</evidence>
<dbReference type="SUPFAM" id="SSF55874">
    <property type="entry name" value="ATPase domain of HSP90 chaperone/DNA topoisomerase II/histidine kinase"/>
    <property type="match status" value="1"/>
</dbReference>
<dbReference type="PANTHER" id="PTHR42878">
    <property type="entry name" value="TWO-COMPONENT HISTIDINE KINASE"/>
    <property type="match status" value="1"/>
</dbReference>
<evidence type="ECO:0000256" key="5">
    <source>
        <dbReference type="ARBA" id="ARBA00022777"/>
    </source>
</evidence>
<dbReference type="PROSITE" id="PS50109">
    <property type="entry name" value="HIS_KIN"/>
    <property type="match status" value="1"/>
</dbReference>
<dbReference type="SUPFAM" id="SSF55785">
    <property type="entry name" value="PYP-like sensor domain (PAS domain)"/>
    <property type="match status" value="1"/>
</dbReference>
<dbReference type="KEGG" id="ppd:Ppro_3012"/>
<dbReference type="EC" id="2.7.13.3" evidence="2"/>
<dbReference type="AlphaFoldDB" id="A1ATD9"/>
<dbReference type="PROSITE" id="PS50113">
    <property type="entry name" value="PAC"/>
    <property type="match status" value="1"/>
</dbReference>
<protein>
    <recommendedName>
        <fullName evidence="2">histidine kinase</fullName>
        <ecNumber evidence="2">2.7.13.3</ecNumber>
    </recommendedName>
</protein>
<proteinExistence type="predicted"/>
<dbReference type="FunFam" id="3.30.565.10:FF:000006">
    <property type="entry name" value="Sensor histidine kinase WalK"/>
    <property type="match status" value="1"/>
</dbReference>
<dbReference type="InterPro" id="IPR003594">
    <property type="entry name" value="HATPase_dom"/>
</dbReference>
<dbReference type="InterPro" id="IPR000014">
    <property type="entry name" value="PAS"/>
</dbReference>
<comment type="catalytic activity">
    <reaction evidence="1">
        <text>ATP + protein L-histidine = ADP + protein N-phospho-L-histidine.</text>
        <dbReference type="EC" id="2.7.13.3"/>
    </reaction>
</comment>
<dbReference type="GO" id="GO:0030295">
    <property type="term" value="F:protein kinase activator activity"/>
    <property type="evidence" value="ECO:0007669"/>
    <property type="project" value="TreeGrafter"/>
</dbReference>
<evidence type="ECO:0000256" key="8">
    <source>
        <dbReference type="SAM" id="MobiDB-lite"/>
    </source>
</evidence>
<evidence type="ECO:0000256" key="2">
    <source>
        <dbReference type="ARBA" id="ARBA00012438"/>
    </source>
</evidence>
<accession>A1ATD9</accession>
<dbReference type="SUPFAM" id="SSF47384">
    <property type="entry name" value="Homodimeric domain of signal transducing histidine kinase"/>
    <property type="match status" value="1"/>
</dbReference>
<keyword evidence="4 12" id="KW-0808">Transferase</keyword>
<name>A1ATD9_PELPD</name>
<evidence type="ECO:0000313" key="13">
    <source>
        <dbReference type="Proteomes" id="UP000006732"/>
    </source>
</evidence>
<evidence type="ECO:0000259" key="10">
    <source>
        <dbReference type="PROSITE" id="PS50112"/>
    </source>
</evidence>
<dbReference type="InterPro" id="IPR003661">
    <property type="entry name" value="HisK_dim/P_dom"/>
</dbReference>
<keyword evidence="7" id="KW-0175">Coiled coil</keyword>
<keyword evidence="13" id="KW-1185">Reference proteome</keyword>
<feature type="domain" description="PAS" evidence="10">
    <location>
        <begin position="175"/>
        <end position="239"/>
    </location>
</feature>
<evidence type="ECO:0000259" key="11">
    <source>
        <dbReference type="PROSITE" id="PS50113"/>
    </source>
</evidence>
<evidence type="ECO:0000256" key="3">
    <source>
        <dbReference type="ARBA" id="ARBA00022553"/>
    </source>
</evidence>
<feature type="domain" description="PAC" evidence="11">
    <location>
        <begin position="265"/>
        <end position="317"/>
    </location>
</feature>
<gene>
    <name evidence="12" type="ordered locus">Ppro_3012</name>
</gene>
<dbReference type="SMART" id="SM00387">
    <property type="entry name" value="HATPase_c"/>
    <property type="match status" value="1"/>
</dbReference>
<dbReference type="PRINTS" id="PR00344">
    <property type="entry name" value="BCTRLSENSOR"/>
</dbReference>
<organism evidence="12 13">
    <name type="scientific">Pelobacter propionicus (strain DSM 2379 / NBRC 103807 / OttBd1)</name>
    <dbReference type="NCBI Taxonomy" id="338966"/>
    <lineage>
        <taxon>Bacteria</taxon>
        <taxon>Pseudomonadati</taxon>
        <taxon>Thermodesulfobacteriota</taxon>
        <taxon>Desulfuromonadia</taxon>
        <taxon>Desulfuromonadales</taxon>
        <taxon>Desulfuromonadaceae</taxon>
        <taxon>Pelobacter</taxon>
    </lineage>
</organism>
<dbReference type="InterPro" id="IPR000700">
    <property type="entry name" value="PAS-assoc_C"/>
</dbReference>
<keyword evidence="6" id="KW-0472">Membrane</keyword>
<dbReference type="eggNOG" id="COG2202">
    <property type="taxonomic scope" value="Bacteria"/>
</dbReference>
<dbReference type="PROSITE" id="PS50112">
    <property type="entry name" value="PAS"/>
    <property type="match status" value="1"/>
</dbReference>
<evidence type="ECO:0000256" key="4">
    <source>
        <dbReference type="ARBA" id="ARBA00022679"/>
    </source>
</evidence>
<dbReference type="PANTHER" id="PTHR42878:SF15">
    <property type="entry name" value="BACTERIOPHYTOCHROME"/>
    <property type="match status" value="1"/>
</dbReference>
<dbReference type="InterPro" id="IPR005467">
    <property type="entry name" value="His_kinase_dom"/>
</dbReference>
<dbReference type="GO" id="GO:0016020">
    <property type="term" value="C:membrane"/>
    <property type="evidence" value="ECO:0007669"/>
    <property type="project" value="UniProtKB-SubCell"/>
</dbReference>
<feature type="region of interest" description="Disordered" evidence="8">
    <location>
        <begin position="58"/>
        <end position="81"/>
    </location>
</feature>
<dbReference type="CDD" id="cd00082">
    <property type="entry name" value="HisKA"/>
    <property type="match status" value="1"/>
</dbReference>
<evidence type="ECO:0000256" key="6">
    <source>
        <dbReference type="ARBA" id="ARBA00023136"/>
    </source>
</evidence>